<dbReference type="InterPro" id="IPR039204">
    <property type="entry name" value="MRS2-like"/>
</dbReference>
<keyword evidence="3 6" id="KW-0812">Transmembrane</keyword>
<dbReference type="HOGENOM" id="CLU_034694_1_0_1"/>
<evidence type="ECO:0000256" key="1">
    <source>
        <dbReference type="ARBA" id="ARBA00004141"/>
    </source>
</evidence>
<dbReference type="Pfam" id="PF22099">
    <property type="entry name" value="MRS2-like"/>
    <property type="match status" value="1"/>
</dbReference>
<feature type="transmembrane region" description="Helical" evidence="6">
    <location>
        <begin position="343"/>
        <end position="364"/>
    </location>
</feature>
<keyword evidence="9" id="KW-1185">Reference proteome</keyword>
<sequence length="405" mass="45504">MVGKPPRGVGNYDKPNGDDIEPVKAVPVSTSGRAKVGWVRINTLGVVNRLSMEKTKIATLLRVPLRDLRVLEPTTADSYSAAVLCRERAIVVNLEQIKVLITAEEVIMTDSQTSTVTHFLPELQTRFETSPEKELRQAQPTTDEFPFEFVALEVALEMVCNTLEVEANKVELDAKPALEALRKRVDNVNLERVRRMKTRLVRVAGRVSKVREEIQRYLDDDSDMRDMYLTRKSKQQSESLRREGSVTSPPPNGADGGQRGATAHYQLEHALSASSGRSPLGVHGVHTQNKDLQELEDLLETYFTHVDSTHRSLNGLNEYIDDLEDLIEIELDSQRNQLIKLELILTTATLCLTCFSVVVGIFGMNIKNNVENEHGMFLLVVLLGSAATIGMFIILLRVCRYYRLF</sequence>
<dbReference type="PANTHER" id="PTHR13890">
    <property type="entry name" value="RNA SPLICING PROTEIN MRS2, MITOCHONDRIAL"/>
    <property type="match status" value="1"/>
</dbReference>
<evidence type="ECO:0000256" key="3">
    <source>
        <dbReference type="ARBA" id="ARBA00022692"/>
    </source>
</evidence>
<dbReference type="eggNOG" id="KOG2662">
    <property type="taxonomic scope" value="Eukaryota"/>
</dbReference>
<keyword evidence="6" id="KW-0460">Magnesium</keyword>
<dbReference type="AlphaFoldDB" id="A4S8Q0"/>
<dbReference type="OrthoDB" id="10251508at2759"/>
<organism evidence="8 9">
    <name type="scientific">Ostreococcus lucimarinus (strain CCE9901)</name>
    <dbReference type="NCBI Taxonomy" id="436017"/>
    <lineage>
        <taxon>Eukaryota</taxon>
        <taxon>Viridiplantae</taxon>
        <taxon>Chlorophyta</taxon>
        <taxon>Mamiellophyceae</taxon>
        <taxon>Mamiellales</taxon>
        <taxon>Bathycoccaceae</taxon>
        <taxon>Ostreococcus</taxon>
    </lineage>
</organism>
<dbReference type="RefSeq" id="XP_001421666.1">
    <property type="nucleotide sequence ID" value="XM_001421629.1"/>
</dbReference>
<evidence type="ECO:0000256" key="2">
    <source>
        <dbReference type="ARBA" id="ARBA00007535"/>
    </source>
</evidence>
<dbReference type="Pfam" id="PF01544">
    <property type="entry name" value="CorA"/>
    <property type="match status" value="1"/>
</dbReference>
<name>A4S8Q0_OSTLU</name>
<dbReference type="OMA" id="GPGRFIW"/>
<feature type="region of interest" description="Disordered" evidence="7">
    <location>
        <begin position="232"/>
        <end position="260"/>
    </location>
</feature>
<dbReference type="Gramene" id="ABO99959">
    <property type="protein sequence ID" value="ABO99959"/>
    <property type="gene ID" value="OSTLU_40656"/>
</dbReference>
<protein>
    <recommendedName>
        <fullName evidence="6">Magnesium transporter</fullName>
    </recommendedName>
</protein>
<comment type="subcellular location">
    <subcellularLocation>
        <location evidence="1 6">Membrane</location>
        <topology evidence="1 6">Multi-pass membrane protein</topology>
    </subcellularLocation>
</comment>
<feature type="region of interest" description="Disordered" evidence="7">
    <location>
        <begin position="1"/>
        <end position="25"/>
    </location>
</feature>
<dbReference type="Gene3D" id="2.40.128.330">
    <property type="match status" value="1"/>
</dbReference>
<feature type="transmembrane region" description="Helical" evidence="6">
    <location>
        <begin position="376"/>
        <end position="396"/>
    </location>
</feature>
<accession>A4S8Q0</accession>
<comment type="similarity">
    <text evidence="2 6">Belongs to the CorA metal ion transporter (MIT) (TC 1.A.35.5) family.</text>
</comment>
<keyword evidence="4 6" id="KW-1133">Transmembrane helix</keyword>
<evidence type="ECO:0000256" key="5">
    <source>
        <dbReference type="ARBA" id="ARBA00023136"/>
    </source>
</evidence>
<dbReference type="Gene3D" id="1.20.58.340">
    <property type="entry name" value="Magnesium transport protein CorA, transmembrane region"/>
    <property type="match status" value="2"/>
</dbReference>
<dbReference type="GeneID" id="5005776"/>
<dbReference type="KEGG" id="olu:OSTLU_40656"/>
<dbReference type="GO" id="GO:0015095">
    <property type="term" value="F:magnesium ion transmembrane transporter activity"/>
    <property type="evidence" value="ECO:0007669"/>
    <property type="project" value="TreeGrafter"/>
</dbReference>
<evidence type="ECO:0000313" key="8">
    <source>
        <dbReference type="EMBL" id="ABO99959.1"/>
    </source>
</evidence>
<reference evidence="8 9" key="1">
    <citation type="journal article" date="2007" name="Proc. Natl. Acad. Sci. U.S.A.">
        <title>The tiny eukaryote Ostreococcus provides genomic insights into the paradox of plankton speciation.</title>
        <authorList>
            <person name="Palenik B."/>
            <person name="Grimwood J."/>
            <person name="Aerts A."/>
            <person name="Rouze P."/>
            <person name="Salamov A."/>
            <person name="Putnam N."/>
            <person name="Dupont C."/>
            <person name="Jorgensen R."/>
            <person name="Derelle E."/>
            <person name="Rombauts S."/>
            <person name="Zhou K."/>
            <person name="Otillar R."/>
            <person name="Merchant S.S."/>
            <person name="Podell S."/>
            <person name="Gaasterland T."/>
            <person name="Napoli C."/>
            <person name="Gendler K."/>
            <person name="Manuell A."/>
            <person name="Tai V."/>
            <person name="Vallon O."/>
            <person name="Piganeau G."/>
            <person name="Jancek S."/>
            <person name="Heijde M."/>
            <person name="Jabbari K."/>
            <person name="Bowler C."/>
            <person name="Lohr M."/>
            <person name="Robbens S."/>
            <person name="Werner G."/>
            <person name="Dubchak I."/>
            <person name="Pazour G.J."/>
            <person name="Ren Q."/>
            <person name="Paulsen I."/>
            <person name="Delwiche C."/>
            <person name="Schmutz J."/>
            <person name="Rokhsar D."/>
            <person name="Van de Peer Y."/>
            <person name="Moreau H."/>
            <person name="Grigoriev I.V."/>
        </authorList>
    </citation>
    <scope>NUCLEOTIDE SEQUENCE [LARGE SCALE GENOMIC DNA]</scope>
    <source>
        <strain evidence="8 9">CCE9901</strain>
    </source>
</reference>
<dbReference type="InterPro" id="IPR045863">
    <property type="entry name" value="CorA_TM1_TM2"/>
</dbReference>
<proteinExistence type="inferred from homology"/>
<dbReference type="InterPro" id="IPR002523">
    <property type="entry name" value="MgTranspt_CorA/ZnTranspt_ZntB"/>
</dbReference>
<keyword evidence="5 6" id="KW-0472">Membrane</keyword>
<evidence type="ECO:0000256" key="6">
    <source>
        <dbReference type="RuleBase" id="RU366041"/>
    </source>
</evidence>
<dbReference type="PANTHER" id="PTHR13890:SF31">
    <property type="entry name" value="MAGNESIUM TRANSPORTER MRS2-2-RELATED"/>
    <property type="match status" value="1"/>
</dbReference>
<dbReference type="GO" id="GO:0016020">
    <property type="term" value="C:membrane"/>
    <property type="evidence" value="ECO:0007669"/>
    <property type="project" value="UniProtKB-SubCell"/>
</dbReference>
<dbReference type="Proteomes" id="UP000001568">
    <property type="component" value="Chromosome 15"/>
</dbReference>
<dbReference type="SUPFAM" id="SSF144083">
    <property type="entry name" value="Magnesium transport protein CorA, transmembrane region"/>
    <property type="match status" value="1"/>
</dbReference>
<dbReference type="EMBL" id="CP000595">
    <property type="protein sequence ID" value="ABO99959.1"/>
    <property type="molecule type" value="Genomic_DNA"/>
</dbReference>
<comment type="function">
    <text evidence="6">Magnesium transporter that may mediate the influx of magnesium.</text>
</comment>
<evidence type="ECO:0000313" key="9">
    <source>
        <dbReference type="Proteomes" id="UP000001568"/>
    </source>
</evidence>
<dbReference type="CDD" id="cd12823">
    <property type="entry name" value="Mrs2_Mfm1p-like"/>
    <property type="match status" value="1"/>
</dbReference>
<evidence type="ECO:0000256" key="7">
    <source>
        <dbReference type="SAM" id="MobiDB-lite"/>
    </source>
</evidence>
<gene>
    <name evidence="8" type="ORF">OSTLU_40656</name>
</gene>
<keyword evidence="6" id="KW-0406">Ion transport</keyword>
<evidence type="ECO:0000256" key="4">
    <source>
        <dbReference type="ARBA" id="ARBA00022989"/>
    </source>
</evidence>
<keyword evidence="6" id="KW-0813">Transport</keyword>